<dbReference type="Gene3D" id="1.20.1600.10">
    <property type="entry name" value="Outer membrane efflux proteins (OEP)"/>
    <property type="match status" value="1"/>
</dbReference>
<dbReference type="NCBIfam" id="TIGR01845">
    <property type="entry name" value="outer_NodT"/>
    <property type="match status" value="1"/>
</dbReference>
<evidence type="ECO:0000256" key="1">
    <source>
        <dbReference type="ARBA" id="ARBA00007613"/>
    </source>
</evidence>
<comment type="caution">
    <text evidence="3">The sequence shown here is derived from an EMBL/GenBank/DDBJ whole genome shotgun (WGS) entry which is preliminary data.</text>
</comment>
<evidence type="ECO:0000313" key="4">
    <source>
        <dbReference type="Proteomes" id="UP001267710"/>
    </source>
</evidence>
<keyword evidence="2" id="KW-1134">Transmembrane beta strand</keyword>
<dbReference type="InterPro" id="IPR010131">
    <property type="entry name" value="MdtP/NodT-like"/>
</dbReference>
<dbReference type="Pfam" id="PF02321">
    <property type="entry name" value="OEP"/>
    <property type="match status" value="2"/>
</dbReference>
<sequence>MPSPPLPSRLLRAGLPLAVLALLAWCALPGDGPKVPRELPMPAAWATPLPGGPAAPDLRSWWKAFQSPALDALVDEALAHNLDLAAATHRLQEARLQAGRAAVQFRPAFSAGARTLQDISATDTYFHASIDMAWELGLFGAGEHTRAAADADAAASLADSQGVRVAVVADVVRNYLDLQAARQQLGLLDRMAGLDTRALALAQVRRRTHTGAADDMAQAAALAAQTRAARAAPAEAAARAAQALSVLLGRVAPDPAWAAPGPGEPLALAPFAVTALPADLLRTRPDVQAAEAGMRKAAASVGLARSELYPRVAITGSLLYAYNITQNRRLVSDNVPAIGPVIDIPLFDWGRRRLQVDAQQQAFEAAVLARERTVRTAVAEAEGALAGLAAQQARADALADAAAAWGGRSTAAATRVRLGLASEYDALAPQRALLQAQMEEATAQDARALAFVALYKALGGAPLPPATAQERAERPEAP</sequence>
<keyword evidence="2" id="KW-0812">Transmembrane</keyword>
<dbReference type="PANTHER" id="PTHR30203:SF32">
    <property type="entry name" value="CATION EFFLUX SYSTEM PROTEIN CUSC"/>
    <property type="match status" value="1"/>
</dbReference>
<dbReference type="InterPro" id="IPR003423">
    <property type="entry name" value="OMP_efflux"/>
</dbReference>
<dbReference type="PANTHER" id="PTHR30203">
    <property type="entry name" value="OUTER MEMBRANE CATION EFFLUX PROTEIN"/>
    <property type="match status" value="1"/>
</dbReference>
<name>A0ABU1IAQ2_9BURK</name>
<dbReference type="RefSeq" id="WP_309828225.1">
    <property type="nucleotide sequence ID" value="NZ_JAVIZX010000001.1"/>
</dbReference>
<evidence type="ECO:0000313" key="3">
    <source>
        <dbReference type="EMBL" id="MDR6214190.1"/>
    </source>
</evidence>
<keyword evidence="2 3" id="KW-0449">Lipoprotein</keyword>
<comment type="similarity">
    <text evidence="1 2">Belongs to the outer membrane factor (OMF) (TC 1.B.17) family.</text>
</comment>
<dbReference type="Gene3D" id="2.20.200.10">
    <property type="entry name" value="Outer membrane efflux proteins (OEP)"/>
    <property type="match status" value="1"/>
</dbReference>
<reference evidence="3 4" key="1">
    <citation type="submission" date="2023-08" db="EMBL/GenBank/DDBJ databases">
        <title>Functional and genomic diversity of the sorghum phyllosphere microbiome.</title>
        <authorList>
            <person name="Shade A."/>
        </authorList>
    </citation>
    <scope>NUCLEOTIDE SEQUENCE [LARGE SCALE GENOMIC DNA]</scope>
    <source>
        <strain evidence="3 4">SORGH_AS_0335</strain>
    </source>
</reference>
<accession>A0ABU1IAQ2</accession>
<keyword evidence="4" id="KW-1185">Reference proteome</keyword>
<gene>
    <name evidence="3" type="ORF">QE399_001879</name>
</gene>
<dbReference type="SUPFAM" id="SSF56954">
    <property type="entry name" value="Outer membrane efflux proteins (OEP)"/>
    <property type="match status" value="1"/>
</dbReference>
<dbReference type="Proteomes" id="UP001267710">
    <property type="component" value="Unassembled WGS sequence"/>
</dbReference>
<dbReference type="EMBL" id="JAVIZX010000001">
    <property type="protein sequence ID" value="MDR6214190.1"/>
    <property type="molecule type" value="Genomic_DNA"/>
</dbReference>
<proteinExistence type="inferred from homology"/>
<evidence type="ECO:0000256" key="2">
    <source>
        <dbReference type="RuleBase" id="RU362097"/>
    </source>
</evidence>
<protein>
    <submittedName>
        <fullName evidence="3">NodT family efflux transporter outer membrane factor (OMF) lipoprotein</fullName>
    </submittedName>
</protein>
<organism evidence="3 4">
    <name type="scientific">Paracidovorax wautersii</name>
    <dbReference type="NCBI Taxonomy" id="1177982"/>
    <lineage>
        <taxon>Bacteria</taxon>
        <taxon>Pseudomonadati</taxon>
        <taxon>Pseudomonadota</taxon>
        <taxon>Betaproteobacteria</taxon>
        <taxon>Burkholderiales</taxon>
        <taxon>Comamonadaceae</taxon>
        <taxon>Paracidovorax</taxon>
    </lineage>
</organism>
<keyword evidence="2" id="KW-0564">Palmitate</keyword>
<keyword evidence="2" id="KW-0472">Membrane</keyword>
<comment type="subcellular location">
    <subcellularLocation>
        <location evidence="2">Cell membrane</location>
        <topology evidence="2">Lipid-anchor</topology>
    </subcellularLocation>
</comment>